<evidence type="ECO:0000256" key="2">
    <source>
        <dbReference type="ARBA" id="ARBA00010876"/>
    </source>
</evidence>
<dbReference type="PANTHER" id="PTHR21600">
    <property type="entry name" value="MITOCHONDRIAL RNA PSEUDOURIDINE SYNTHASE"/>
    <property type="match status" value="1"/>
</dbReference>
<dbReference type="InterPro" id="IPR020103">
    <property type="entry name" value="PsdUridine_synth_cat_dom_sf"/>
</dbReference>
<evidence type="ECO:0000256" key="5">
    <source>
        <dbReference type="ARBA" id="ARBA00022884"/>
    </source>
</evidence>
<dbReference type="HOGENOM" id="CLU_016902_4_0_6"/>
<dbReference type="STRING" id="227377.CBU_0757"/>
<dbReference type="SUPFAM" id="SSF55120">
    <property type="entry name" value="Pseudouridine synthase"/>
    <property type="match status" value="1"/>
</dbReference>
<comment type="similarity">
    <text evidence="2 11">Belongs to the pseudouridine synthase RluA family.</text>
</comment>
<keyword evidence="5 10" id="KW-0694">RNA-binding</keyword>
<dbReference type="PANTHER" id="PTHR21600:SF44">
    <property type="entry name" value="RIBOSOMAL LARGE SUBUNIT PSEUDOURIDINE SYNTHASE D"/>
    <property type="match status" value="1"/>
</dbReference>
<organism evidence="13 14">
    <name type="scientific">Coxiella burnetii (strain RSA 493 / Nine Mile phase I)</name>
    <dbReference type="NCBI Taxonomy" id="227377"/>
    <lineage>
        <taxon>Bacteria</taxon>
        <taxon>Pseudomonadati</taxon>
        <taxon>Pseudomonadota</taxon>
        <taxon>Gammaproteobacteria</taxon>
        <taxon>Legionellales</taxon>
        <taxon>Coxiellaceae</taxon>
        <taxon>Coxiella</taxon>
    </lineage>
</organism>
<dbReference type="RefSeq" id="WP_010957782.1">
    <property type="nucleotide sequence ID" value="NC_002971.4"/>
</dbReference>
<dbReference type="EMBL" id="AE016828">
    <property type="protein sequence ID" value="AAZ22628.2"/>
    <property type="molecule type" value="Genomic_DNA"/>
</dbReference>
<evidence type="ECO:0000259" key="12">
    <source>
        <dbReference type="SMART" id="SM00363"/>
    </source>
</evidence>
<keyword evidence="14" id="KW-1185">Reference proteome</keyword>
<dbReference type="Gene3D" id="3.30.2350.10">
    <property type="entry name" value="Pseudouridine synthase"/>
    <property type="match status" value="1"/>
</dbReference>
<evidence type="ECO:0000256" key="1">
    <source>
        <dbReference type="ARBA" id="ARBA00004496"/>
    </source>
</evidence>
<dbReference type="CDD" id="cd00165">
    <property type="entry name" value="S4"/>
    <property type="match status" value="1"/>
</dbReference>
<dbReference type="OrthoDB" id="9807829at2"/>
<comment type="catalytic activity">
    <reaction evidence="11">
        <text>a uridine in RNA = a pseudouridine in RNA</text>
        <dbReference type="Rhea" id="RHEA:48348"/>
        <dbReference type="Rhea" id="RHEA-COMP:12068"/>
        <dbReference type="Rhea" id="RHEA-COMP:12069"/>
        <dbReference type="ChEBI" id="CHEBI:65314"/>
        <dbReference type="ChEBI" id="CHEBI:65315"/>
    </reaction>
</comment>
<feature type="domain" description="RNA-binding S4" evidence="12">
    <location>
        <begin position="23"/>
        <end position="87"/>
    </location>
</feature>
<dbReference type="KEGG" id="cbu:CBU_0757"/>
<comment type="subcellular location">
    <subcellularLocation>
        <location evidence="1">Cytoplasm</location>
    </subcellularLocation>
</comment>
<dbReference type="InterPro" id="IPR006225">
    <property type="entry name" value="PsdUridine_synth_RluC/D"/>
</dbReference>
<keyword evidence="4" id="KW-0698">rRNA processing</keyword>
<dbReference type="CDD" id="cd02869">
    <property type="entry name" value="PseudoU_synth_RluA_like"/>
    <property type="match status" value="1"/>
</dbReference>
<proteinExistence type="inferred from homology"/>
<dbReference type="Pfam" id="PF00849">
    <property type="entry name" value="PseudoU_synth_2"/>
    <property type="match status" value="1"/>
</dbReference>
<dbReference type="Pfam" id="PF01479">
    <property type="entry name" value="S4"/>
    <property type="match status" value="1"/>
</dbReference>
<evidence type="ECO:0000313" key="13">
    <source>
        <dbReference type="EMBL" id="AAZ22628.2"/>
    </source>
</evidence>
<dbReference type="EnsemblBacteria" id="AAZ22628">
    <property type="protein sequence ID" value="AAZ22628"/>
    <property type="gene ID" value="CBU_0757"/>
</dbReference>
<dbReference type="PROSITE" id="PS50889">
    <property type="entry name" value="S4"/>
    <property type="match status" value="1"/>
</dbReference>
<dbReference type="NCBIfam" id="TIGR00005">
    <property type="entry name" value="rluA_subfam"/>
    <property type="match status" value="1"/>
</dbReference>
<dbReference type="eggNOG" id="COG0564">
    <property type="taxonomic scope" value="Bacteria"/>
</dbReference>
<name>Q4AAY0_COXBU</name>
<dbReference type="Gene3D" id="3.10.290.10">
    <property type="entry name" value="RNA-binding S4 domain"/>
    <property type="match status" value="1"/>
</dbReference>
<accession>Q4AAY0</accession>
<dbReference type="GO" id="GO:0005737">
    <property type="term" value="C:cytoplasm"/>
    <property type="evidence" value="ECO:0007669"/>
    <property type="project" value="UniProtKB-SubCell"/>
</dbReference>
<dbReference type="EC" id="5.4.99.-" evidence="11"/>
<dbReference type="SMART" id="SM00363">
    <property type="entry name" value="S4"/>
    <property type="match status" value="1"/>
</dbReference>
<dbReference type="InterPro" id="IPR006145">
    <property type="entry name" value="PsdUridine_synth_RsuA/RluA"/>
</dbReference>
<dbReference type="FunFam" id="3.30.2350.10:FF:000006">
    <property type="entry name" value="Pseudouridine synthase"/>
    <property type="match status" value="1"/>
</dbReference>
<dbReference type="FunFam" id="3.10.290.10:FF:000011">
    <property type="entry name" value="Pseudouridine synthase"/>
    <property type="match status" value="1"/>
</dbReference>
<evidence type="ECO:0000256" key="4">
    <source>
        <dbReference type="ARBA" id="ARBA00022552"/>
    </source>
</evidence>
<dbReference type="RefSeq" id="YP_338280.2">
    <property type="nucleotide sequence ID" value="NC_002971.4"/>
</dbReference>
<comment type="function">
    <text evidence="8">Responsible for synthesis of pseudouridine from uracil at positions 1911, 1915 and 1917 in 23S ribosomal RNA.</text>
</comment>
<dbReference type="GO" id="GO:0016829">
    <property type="term" value="F:lyase activity"/>
    <property type="evidence" value="ECO:0007669"/>
    <property type="project" value="UniProtKB-KW"/>
</dbReference>
<dbReference type="PATRIC" id="fig|227377.7.peg.742"/>
<dbReference type="InterPro" id="IPR006224">
    <property type="entry name" value="PsdUridine_synth_RluA-like_CS"/>
</dbReference>
<evidence type="ECO:0000256" key="11">
    <source>
        <dbReference type="RuleBase" id="RU362028"/>
    </source>
</evidence>
<comment type="catalytic activity">
    <reaction evidence="7">
        <text>uridine(1911/1915/1917) in 23S rRNA = pseudouridine(1911/1915/1917) in 23S rRNA</text>
        <dbReference type="Rhea" id="RHEA:42524"/>
        <dbReference type="Rhea" id="RHEA-COMP:10097"/>
        <dbReference type="Rhea" id="RHEA-COMP:10098"/>
        <dbReference type="ChEBI" id="CHEBI:65314"/>
        <dbReference type="ChEBI" id="CHEBI:65315"/>
        <dbReference type="EC" id="5.4.99.23"/>
    </reaction>
</comment>
<dbReference type="GO" id="GO:0000455">
    <property type="term" value="P:enzyme-directed rRNA pseudouridine synthesis"/>
    <property type="evidence" value="ECO:0000318"/>
    <property type="project" value="GO_Central"/>
</dbReference>
<dbReference type="NCBIfam" id="NF008385">
    <property type="entry name" value="PRK11180.1"/>
    <property type="match status" value="1"/>
</dbReference>
<dbReference type="InterPro" id="IPR002942">
    <property type="entry name" value="S4_RNA-bd"/>
</dbReference>
<dbReference type="GO" id="GO:0160140">
    <property type="term" value="F:23S rRNA pseudouridine(1911/1915/1917) synthase activity"/>
    <property type="evidence" value="ECO:0007669"/>
    <property type="project" value="UniProtKB-EC"/>
</dbReference>
<dbReference type="InterPro" id="IPR036986">
    <property type="entry name" value="S4_RNA-bd_sf"/>
</dbReference>
<dbReference type="DNASU" id="1208648"/>
<evidence type="ECO:0000256" key="7">
    <source>
        <dbReference type="ARBA" id="ARBA00036882"/>
    </source>
</evidence>
<evidence type="ECO:0000256" key="10">
    <source>
        <dbReference type="PROSITE-ProRule" id="PRU00182"/>
    </source>
</evidence>
<evidence type="ECO:0000256" key="8">
    <source>
        <dbReference type="ARBA" id="ARBA00056072"/>
    </source>
</evidence>
<keyword evidence="3" id="KW-0963">Cytoplasm</keyword>
<evidence type="ECO:0000256" key="9">
    <source>
        <dbReference type="PIRSR" id="PIRSR606225-1"/>
    </source>
</evidence>
<dbReference type="GO" id="GO:0003723">
    <property type="term" value="F:RNA binding"/>
    <property type="evidence" value="ECO:0007669"/>
    <property type="project" value="UniProtKB-KW"/>
</dbReference>
<dbReference type="Proteomes" id="UP000002671">
    <property type="component" value="Chromosome"/>
</dbReference>
<feature type="active site" evidence="9">
    <location>
        <position position="144"/>
    </location>
</feature>
<evidence type="ECO:0000256" key="6">
    <source>
        <dbReference type="ARBA" id="ARBA00023235"/>
    </source>
</evidence>
<reference evidence="13 14" key="1">
    <citation type="journal article" date="2003" name="Proc. Natl. Acad. Sci. U.S.A.">
        <title>Complete genome sequence of the Q-fever pathogen, Coxiella burnetii.</title>
        <authorList>
            <person name="Seshadri R."/>
            <person name="Paulsen I.T."/>
            <person name="Eisen J.A."/>
            <person name="Read T.D."/>
            <person name="Nelson K.E."/>
            <person name="Nelson W.C."/>
            <person name="Ward N.L."/>
            <person name="Tettelin H."/>
            <person name="Davidsen T.M."/>
            <person name="Beanan M.J."/>
            <person name="Deboy R.T."/>
            <person name="Daugherty S.C."/>
            <person name="Brinkac L.M."/>
            <person name="Madupu R."/>
            <person name="Dodson R.J."/>
            <person name="Khouri H.M."/>
            <person name="Lee K.H."/>
            <person name="Carty H.A."/>
            <person name="Scanlan D."/>
            <person name="Heinzen R.A."/>
            <person name="Thompson H.A."/>
            <person name="Samuel J.E."/>
            <person name="Fraser C.M."/>
            <person name="Heidelberg J.F."/>
        </authorList>
    </citation>
    <scope>NUCLEOTIDE SEQUENCE [LARGE SCALE GENOMIC DNA]</scope>
    <source>
        <strain evidence="14">RSA 493 / Nine Mile phase I</strain>
    </source>
</reference>
<dbReference type="SUPFAM" id="SSF55174">
    <property type="entry name" value="Alpha-L RNA-binding motif"/>
    <property type="match status" value="1"/>
</dbReference>
<dbReference type="PROSITE" id="PS01129">
    <property type="entry name" value="PSI_RLU"/>
    <property type="match status" value="1"/>
</dbReference>
<protein>
    <recommendedName>
        <fullName evidence="11">Pseudouridine synthase</fullName>
        <ecNumber evidence="11">5.4.99.-</ecNumber>
    </recommendedName>
</protein>
<evidence type="ECO:0000313" key="14">
    <source>
        <dbReference type="Proteomes" id="UP000002671"/>
    </source>
</evidence>
<reference evidence="13 14" key="2">
    <citation type="journal article" date="2009" name="Infect. Immun.">
        <title>Comparative genomics reveal extensive transposon-mediated genomic plasticity and diversity among potential effector proteins within the genus Coxiella.</title>
        <authorList>
            <person name="Beare P.A."/>
            <person name="Unsworth N."/>
            <person name="Andoh M."/>
            <person name="Voth D.E."/>
            <person name="Omsland A."/>
            <person name="Gilk S.D."/>
            <person name="Williams K.P."/>
            <person name="Sobral B.W."/>
            <person name="Kupko J.J.III."/>
            <person name="Porcella S.F."/>
            <person name="Samuel J.E."/>
            <person name="Heinzen R.A."/>
        </authorList>
    </citation>
    <scope>NUCLEOTIDE SEQUENCE [LARGE SCALE GENOMIC DNA]</scope>
    <source>
        <strain evidence="14">RSA 493 / Nine Mile phase I</strain>
    </source>
</reference>
<evidence type="ECO:0000256" key="3">
    <source>
        <dbReference type="ARBA" id="ARBA00022490"/>
    </source>
</evidence>
<dbReference type="GO" id="GO:0009982">
    <property type="term" value="F:pseudouridine synthase activity"/>
    <property type="evidence" value="ECO:0000318"/>
    <property type="project" value="GO_Central"/>
</dbReference>
<dbReference type="GeneID" id="1208648"/>
<gene>
    <name evidence="13" type="primary">rluD</name>
    <name evidence="13" type="ordered locus">CBU_0757</name>
</gene>
<sequence>MSGPMCASRIELKKIIPPELAGARLDQVLAKLFPDYSRSQLQNWIRGGHVKVDGIQKTKAREKVRENQFIEIEAQLEPNERWVPQPIPLDVIYEDETLLVINKPVGLIVHPGAGVRDQTLINALLHYDPSLSVVPRAGIIHRLDKDTSGLLLIARTLASHHALIKAMKARQIVREYEAIVKGVLISGRTIEAPVGRHPIHRTRMAVVEFGRPAITHFRIIKRYRAHTHIRVQLETGRTHQIRVHMAHIHHPLAGDPVYGSHVGIPVHLSDPLQTALKTLKRQALHAATLQFSHPVDQRPMACHAPLPADMAHLLECLEDDYSQLARS</sequence>
<keyword evidence="6 11" id="KW-0413">Isomerase</keyword>
<keyword evidence="13" id="KW-0456">Lyase</keyword>
<dbReference type="AlphaFoldDB" id="Q4AAY0"/>
<dbReference type="InterPro" id="IPR050188">
    <property type="entry name" value="RluA_PseudoU_synthase"/>
</dbReference>